<dbReference type="InterPro" id="IPR001810">
    <property type="entry name" value="F-box_dom"/>
</dbReference>
<protein>
    <recommendedName>
        <fullName evidence="1">F-box domain-containing protein</fullName>
    </recommendedName>
</protein>
<proteinExistence type="predicted"/>
<dbReference type="GeneID" id="30158590"/>
<organism evidence="2 3">
    <name type="scientific">Cryptococcus amylolentus CBS 6039</name>
    <dbReference type="NCBI Taxonomy" id="1295533"/>
    <lineage>
        <taxon>Eukaryota</taxon>
        <taxon>Fungi</taxon>
        <taxon>Dikarya</taxon>
        <taxon>Basidiomycota</taxon>
        <taxon>Agaricomycotina</taxon>
        <taxon>Tremellomycetes</taxon>
        <taxon>Tremellales</taxon>
        <taxon>Cryptococcaceae</taxon>
        <taxon>Cryptococcus</taxon>
    </lineage>
</organism>
<accession>A0A1E3HC91</accession>
<dbReference type="OrthoDB" id="2577069at2759"/>
<evidence type="ECO:0000313" key="3">
    <source>
        <dbReference type="Proteomes" id="UP000094065"/>
    </source>
</evidence>
<sequence length="290" mass="31660">MALDTLDPLPPEVRQLIFEYLQATTDKPTLATLARVSRKLYAKSIPCLYKRVNLNGSNAEAFFGRLVAEGRDGVEREVTAHKAHLLHYVSQLERLPDGIPSSHFIPWRTTHIRLEDGPAAISLLEAVTCLRHLRGQLRANMDGLSGARKEQALRGVSKTLLNDCAPASVALGEPLARCIIFFPDFWKDVINLLKGVAMGPIYSICLRLPPNCPNAGASQYCKDMLLSGRLLGNIPGQLCIHNANPLDHMSGKAVSDLHISLLPEGSPGMISHESSIGAFMDHFIAGVDDL</sequence>
<dbReference type="AlphaFoldDB" id="A0A1E3HC91"/>
<feature type="domain" description="F-box" evidence="1">
    <location>
        <begin position="9"/>
        <end position="54"/>
    </location>
</feature>
<gene>
    <name evidence="2" type="ORF">L202_07281</name>
</gene>
<dbReference type="RefSeq" id="XP_018989607.1">
    <property type="nucleotide sequence ID" value="XM_019141964.1"/>
</dbReference>
<name>A0A1E3HC91_9TREE</name>
<reference evidence="2 3" key="1">
    <citation type="submission" date="2016-06" db="EMBL/GenBank/DDBJ databases">
        <title>Evolution of pathogenesis and genome organization in the Tremellales.</title>
        <authorList>
            <person name="Cuomo C."/>
            <person name="Litvintseva A."/>
            <person name="Heitman J."/>
            <person name="Chen Y."/>
            <person name="Sun S."/>
            <person name="Springer D."/>
            <person name="Dromer F."/>
            <person name="Young S."/>
            <person name="Zeng Q."/>
            <person name="Chapman S."/>
            <person name="Gujja S."/>
            <person name="Saif S."/>
            <person name="Birren B."/>
        </authorList>
    </citation>
    <scope>NUCLEOTIDE SEQUENCE [LARGE SCALE GENOMIC DNA]</scope>
    <source>
        <strain evidence="2 3">CBS 6039</strain>
    </source>
</reference>
<dbReference type="EMBL" id="AWGJ01000012">
    <property type="protein sequence ID" value="ODN73745.1"/>
    <property type="molecule type" value="Genomic_DNA"/>
</dbReference>
<evidence type="ECO:0000313" key="2">
    <source>
        <dbReference type="EMBL" id="ODN73745.1"/>
    </source>
</evidence>
<dbReference type="Pfam" id="PF12937">
    <property type="entry name" value="F-box-like"/>
    <property type="match status" value="1"/>
</dbReference>
<keyword evidence="3" id="KW-1185">Reference proteome</keyword>
<comment type="caution">
    <text evidence="2">The sequence shown here is derived from an EMBL/GenBank/DDBJ whole genome shotgun (WGS) entry which is preliminary data.</text>
</comment>
<dbReference type="Proteomes" id="UP000094065">
    <property type="component" value="Unassembled WGS sequence"/>
</dbReference>
<evidence type="ECO:0000259" key="1">
    <source>
        <dbReference type="Pfam" id="PF12937"/>
    </source>
</evidence>